<reference evidence="8 9" key="1">
    <citation type="journal article" date="2016" name="Nat. Commun.">
        <title>Thousands of microbial genomes shed light on interconnected biogeochemical processes in an aquifer system.</title>
        <authorList>
            <person name="Anantharaman K."/>
            <person name="Brown C.T."/>
            <person name="Hug L.A."/>
            <person name="Sharon I."/>
            <person name="Castelle C.J."/>
            <person name="Probst A.J."/>
            <person name="Thomas B.C."/>
            <person name="Singh A."/>
            <person name="Wilkins M.J."/>
            <person name="Karaoz U."/>
            <person name="Brodie E.L."/>
            <person name="Williams K.H."/>
            <person name="Hubbard S.S."/>
            <person name="Banfield J.F."/>
        </authorList>
    </citation>
    <scope>NUCLEOTIDE SEQUENCE [LARGE SCALE GENOMIC DNA]</scope>
</reference>
<keyword evidence="5 6" id="KW-0472">Membrane</keyword>
<feature type="domain" description="EamA" evidence="7">
    <location>
        <begin position="4"/>
        <end position="136"/>
    </location>
</feature>
<evidence type="ECO:0000259" key="7">
    <source>
        <dbReference type="Pfam" id="PF00892"/>
    </source>
</evidence>
<dbReference type="Pfam" id="PF00892">
    <property type="entry name" value="EamA"/>
    <property type="match status" value="2"/>
</dbReference>
<feature type="transmembrane region" description="Helical" evidence="6">
    <location>
        <begin position="64"/>
        <end position="86"/>
    </location>
</feature>
<name>A0A1F7UND8_9BACT</name>
<protein>
    <recommendedName>
        <fullName evidence="7">EamA domain-containing protein</fullName>
    </recommendedName>
</protein>
<evidence type="ECO:0000256" key="5">
    <source>
        <dbReference type="ARBA" id="ARBA00023136"/>
    </source>
</evidence>
<proteinExistence type="inferred from homology"/>
<evidence type="ECO:0000313" key="9">
    <source>
        <dbReference type="Proteomes" id="UP000176603"/>
    </source>
</evidence>
<dbReference type="Gene3D" id="1.10.3730.20">
    <property type="match status" value="1"/>
</dbReference>
<accession>A0A1F7UND8</accession>
<feature type="transmembrane region" description="Helical" evidence="6">
    <location>
        <begin position="92"/>
        <end position="113"/>
    </location>
</feature>
<keyword evidence="4 6" id="KW-1133">Transmembrane helix</keyword>
<dbReference type="EMBL" id="MGEH01000001">
    <property type="protein sequence ID" value="OGL79803.1"/>
    <property type="molecule type" value="Genomic_DNA"/>
</dbReference>
<feature type="transmembrane region" description="Helical" evidence="6">
    <location>
        <begin position="181"/>
        <end position="201"/>
    </location>
</feature>
<dbReference type="InterPro" id="IPR000620">
    <property type="entry name" value="EamA_dom"/>
</dbReference>
<organism evidence="8 9">
    <name type="scientific">Candidatus Uhrbacteria bacterium RIFCSPHIGHO2_12_FULL_60_25</name>
    <dbReference type="NCBI Taxonomy" id="1802399"/>
    <lineage>
        <taxon>Bacteria</taxon>
        <taxon>Candidatus Uhriibacteriota</taxon>
    </lineage>
</organism>
<comment type="similarity">
    <text evidence="2">Belongs to the EamA transporter family.</text>
</comment>
<evidence type="ECO:0000256" key="1">
    <source>
        <dbReference type="ARBA" id="ARBA00004141"/>
    </source>
</evidence>
<evidence type="ECO:0000256" key="6">
    <source>
        <dbReference type="SAM" id="Phobius"/>
    </source>
</evidence>
<comment type="subcellular location">
    <subcellularLocation>
        <location evidence="1">Membrane</location>
        <topology evidence="1">Multi-pass membrane protein</topology>
    </subcellularLocation>
</comment>
<evidence type="ECO:0000313" key="8">
    <source>
        <dbReference type="EMBL" id="OGL79803.1"/>
    </source>
</evidence>
<dbReference type="GO" id="GO:0016020">
    <property type="term" value="C:membrane"/>
    <property type="evidence" value="ECO:0007669"/>
    <property type="project" value="UniProtKB-SubCell"/>
</dbReference>
<dbReference type="InterPro" id="IPR050638">
    <property type="entry name" value="AA-Vitamin_Transporters"/>
</dbReference>
<dbReference type="PANTHER" id="PTHR32322:SF2">
    <property type="entry name" value="EAMA DOMAIN-CONTAINING PROTEIN"/>
    <property type="match status" value="1"/>
</dbReference>
<feature type="transmembrane region" description="Helical" evidence="6">
    <location>
        <begin position="120"/>
        <end position="142"/>
    </location>
</feature>
<evidence type="ECO:0000256" key="2">
    <source>
        <dbReference type="ARBA" id="ARBA00007362"/>
    </source>
</evidence>
<evidence type="ECO:0000256" key="3">
    <source>
        <dbReference type="ARBA" id="ARBA00022692"/>
    </source>
</evidence>
<dbReference type="PANTHER" id="PTHR32322">
    <property type="entry name" value="INNER MEMBRANE TRANSPORTER"/>
    <property type="match status" value="1"/>
</dbReference>
<sequence length="294" mass="32371">MMNIGFLFALGALLGWAFGDFYLHRTAKHIGIWKAMLYVSGLGSFVLLPFVITDIGTLVSNPNLLLILSLTAVIVFVALLLSFEALKDGKMAVVEPIIGAELPMTVGLSLFFLHDKLSIVQLALILAICIGLILTVMTHLPWKWDRRKLFERGVITAAASAIGMALVNFFIGVSSQETKPLLTIWFINTVVAMFALAYLLLTGERRHLFVHAHRYRKEILLESFHDNFAWVCFAYAVTLLPISLVTAVSEGYIALAALLGIIIDRERLRPHQYAGLAFTAASIIALSWLSPGSA</sequence>
<feature type="transmembrane region" description="Helical" evidence="6">
    <location>
        <begin position="35"/>
        <end position="52"/>
    </location>
</feature>
<feature type="transmembrane region" description="Helical" evidence="6">
    <location>
        <begin position="228"/>
        <end position="261"/>
    </location>
</feature>
<evidence type="ECO:0000256" key="4">
    <source>
        <dbReference type="ARBA" id="ARBA00022989"/>
    </source>
</evidence>
<dbReference type="SUPFAM" id="SSF103481">
    <property type="entry name" value="Multidrug resistance efflux transporter EmrE"/>
    <property type="match status" value="2"/>
</dbReference>
<feature type="domain" description="EamA" evidence="7">
    <location>
        <begin position="152"/>
        <end position="287"/>
    </location>
</feature>
<comment type="caution">
    <text evidence="8">The sequence shown here is derived from an EMBL/GenBank/DDBJ whole genome shotgun (WGS) entry which is preliminary data.</text>
</comment>
<dbReference type="InterPro" id="IPR037185">
    <property type="entry name" value="EmrE-like"/>
</dbReference>
<dbReference type="AlphaFoldDB" id="A0A1F7UND8"/>
<feature type="transmembrane region" description="Helical" evidence="6">
    <location>
        <begin position="273"/>
        <end position="290"/>
    </location>
</feature>
<gene>
    <name evidence="8" type="ORF">A3E39_03275</name>
</gene>
<feature type="transmembrane region" description="Helical" evidence="6">
    <location>
        <begin position="154"/>
        <end position="174"/>
    </location>
</feature>
<keyword evidence="3 6" id="KW-0812">Transmembrane</keyword>
<dbReference type="STRING" id="1802399.A3E39_03275"/>
<dbReference type="Proteomes" id="UP000176603">
    <property type="component" value="Unassembled WGS sequence"/>
</dbReference>